<proteinExistence type="predicted"/>
<sequence length="233" mass="26152">MLGPPPPLVDSSAGRGVCIMSASWRDKQRPDLVNFVAAFLATNLYRLNFMALSPPWGQSVAFIFETDWLPERQAAVFSRVSTLKRQFKYLYVVVVVRSAEQNESFNQSYFKYGMELGCPTFVPVCDPEMGFEKIVRIAHARGVCKQKDIVAAMRTEREQAVQCMDAFLRVVTSIPGIDSHDANALAQAIGSIEAIAKASKESILENTDLSTEKAERIVRFFRDPQYFLSPKIN</sequence>
<gene>
    <name evidence="1" type="ORF">NCGR_LOCUS54303</name>
</gene>
<dbReference type="PANTHER" id="PTHR37394">
    <property type="entry name" value="PROTEIN PARTING DANCERS"/>
    <property type="match status" value="1"/>
</dbReference>
<dbReference type="Proteomes" id="UP000604825">
    <property type="component" value="Unassembled WGS sequence"/>
</dbReference>
<dbReference type="Pfam" id="PF14520">
    <property type="entry name" value="HHH_5"/>
    <property type="match status" value="1"/>
</dbReference>
<dbReference type="OrthoDB" id="1857825at2759"/>
<evidence type="ECO:0008006" key="3">
    <source>
        <dbReference type="Google" id="ProtNLM"/>
    </source>
</evidence>
<evidence type="ECO:0000313" key="1">
    <source>
        <dbReference type="EMBL" id="CAD6271016.1"/>
    </source>
</evidence>
<organism evidence="1 2">
    <name type="scientific">Miscanthus lutarioriparius</name>
    <dbReference type="NCBI Taxonomy" id="422564"/>
    <lineage>
        <taxon>Eukaryota</taxon>
        <taxon>Viridiplantae</taxon>
        <taxon>Streptophyta</taxon>
        <taxon>Embryophyta</taxon>
        <taxon>Tracheophyta</taxon>
        <taxon>Spermatophyta</taxon>
        <taxon>Magnoliopsida</taxon>
        <taxon>Liliopsida</taxon>
        <taxon>Poales</taxon>
        <taxon>Poaceae</taxon>
        <taxon>PACMAD clade</taxon>
        <taxon>Panicoideae</taxon>
        <taxon>Andropogonodae</taxon>
        <taxon>Andropogoneae</taxon>
        <taxon>Saccharinae</taxon>
        <taxon>Miscanthus</taxon>
    </lineage>
</organism>
<protein>
    <recommendedName>
        <fullName evidence="3">DisA/LigA helix-hairpin-helix motif domain-containing protein</fullName>
    </recommendedName>
</protein>
<dbReference type="GO" id="GO:0000712">
    <property type="term" value="P:resolution of meiotic recombination intermediates"/>
    <property type="evidence" value="ECO:0007669"/>
    <property type="project" value="InterPro"/>
</dbReference>
<reference evidence="1" key="1">
    <citation type="submission" date="2020-10" db="EMBL/GenBank/DDBJ databases">
        <authorList>
            <person name="Han B."/>
            <person name="Lu T."/>
            <person name="Zhao Q."/>
            <person name="Huang X."/>
            <person name="Zhao Y."/>
        </authorList>
    </citation>
    <scope>NUCLEOTIDE SEQUENCE</scope>
</reference>
<accession>A0A811RMR6</accession>
<dbReference type="PANTHER" id="PTHR37394:SF1">
    <property type="entry name" value="PROTEIN PARTING DANCERS"/>
    <property type="match status" value="1"/>
</dbReference>
<dbReference type="Gene3D" id="1.10.150.20">
    <property type="entry name" value="5' to 3' exonuclease, C-terminal subdomain"/>
    <property type="match status" value="1"/>
</dbReference>
<dbReference type="SUPFAM" id="SSF47781">
    <property type="entry name" value="RuvA domain 2-like"/>
    <property type="match status" value="1"/>
</dbReference>
<dbReference type="InterPro" id="IPR010994">
    <property type="entry name" value="RuvA_2-like"/>
</dbReference>
<keyword evidence="2" id="KW-1185">Reference proteome</keyword>
<dbReference type="EMBL" id="CAJGYO010000016">
    <property type="protein sequence ID" value="CAD6271016.1"/>
    <property type="molecule type" value="Genomic_DNA"/>
</dbReference>
<evidence type="ECO:0000313" key="2">
    <source>
        <dbReference type="Proteomes" id="UP000604825"/>
    </source>
</evidence>
<dbReference type="AlphaFoldDB" id="A0A811RMR6"/>
<name>A0A811RMR6_9POAL</name>
<comment type="caution">
    <text evidence="1">The sequence shown here is derived from an EMBL/GenBank/DDBJ whole genome shotgun (WGS) entry which is preliminary data.</text>
</comment>
<dbReference type="InterPro" id="IPR039172">
    <property type="entry name" value="PTD"/>
</dbReference>